<accession>A0A9W4XG07</accession>
<sequence>MTQNVIYSFKCHMTVNQEHINSLLLFYLSVPDTQIISIQCNHTNNFSYAKYQPAHSVARNGEGWPYTHDVFAVHNSTTQACYPILHLKLLILVKYSQKRLQNLQTNQARPLFSTQQHVVYKFEETRFSQRHEKAFFAGIKPQCHTS</sequence>
<protein>
    <submittedName>
        <fullName evidence="1">Uncharacterized protein</fullName>
    </submittedName>
</protein>
<dbReference type="EMBL" id="CAOQHR010000002">
    <property type="protein sequence ID" value="CAI6319523.1"/>
    <property type="molecule type" value="Genomic_DNA"/>
</dbReference>
<evidence type="ECO:0000313" key="2">
    <source>
        <dbReference type="Proteomes" id="UP001152607"/>
    </source>
</evidence>
<dbReference type="AlphaFoldDB" id="A0A9W4XG07"/>
<dbReference type="Proteomes" id="UP001152607">
    <property type="component" value="Unassembled WGS sequence"/>
</dbReference>
<comment type="caution">
    <text evidence="1">The sequence shown here is derived from an EMBL/GenBank/DDBJ whole genome shotgun (WGS) entry which is preliminary data.</text>
</comment>
<evidence type="ECO:0000313" key="1">
    <source>
        <dbReference type="EMBL" id="CAI6319523.1"/>
    </source>
</evidence>
<gene>
    <name evidence="1" type="ORF">PDIGIT_LOCUS3541</name>
</gene>
<proteinExistence type="predicted"/>
<keyword evidence="2" id="KW-1185">Reference proteome</keyword>
<name>A0A9W4XG07_9PLEO</name>
<reference evidence="1" key="1">
    <citation type="submission" date="2023-01" db="EMBL/GenBank/DDBJ databases">
        <authorList>
            <person name="Van Ghelder C."/>
            <person name="Rancurel C."/>
        </authorList>
    </citation>
    <scope>NUCLEOTIDE SEQUENCE</scope>
    <source>
        <strain evidence="1">CNCM I-4278</strain>
    </source>
</reference>
<organism evidence="1 2">
    <name type="scientific">Periconia digitata</name>
    <dbReference type="NCBI Taxonomy" id="1303443"/>
    <lineage>
        <taxon>Eukaryota</taxon>
        <taxon>Fungi</taxon>
        <taxon>Dikarya</taxon>
        <taxon>Ascomycota</taxon>
        <taxon>Pezizomycotina</taxon>
        <taxon>Dothideomycetes</taxon>
        <taxon>Pleosporomycetidae</taxon>
        <taxon>Pleosporales</taxon>
        <taxon>Massarineae</taxon>
        <taxon>Periconiaceae</taxon>
        <taxon>Periconia</taxon>
    </lineage>
</organism>